<dbReference type="AlphaFoldDB" id="B9XRT9"/>
<name>B9XRT9_PEDPL</name>
<evidence type="ECO:0000256" key="1">
    <source>
        <dbReference type="SAM" id="SignalP"/>
    </source>
</evidence>
<organism evidence="2 3">
    <name type="scientific">Pedosphaera parvula (strain Ellin514)</name>
    <dbReference type="NCBI Taxonomy" id="320771"/>
    <lineage>
        <taxon>Bacteria</taxon>
        <taxon>Pseudomonadati</taxon>
        <taxon>Verrucomicrobiota</taxon>
        <taxon>Pedosphaerae</taxon>
        <taxon>Pedosphaerales</taxon>
        <taxon>Pedosphaeraceae</taxon>
        <taxon>Pedosphaera</taxon>
    </lineage>
</organism>
<dbReference type="PROSITE" id="PS51257">
    <property type="entry name" value="PROKAR_LIPOPROTEIN"/>
    <property type="match status" value="1"/>
</dbReference>
<evidence type="ECO:0000313" key="2">
    <source>
        <dbReference type="EMBL" id="EEF57450.1"/>
    </source>
</evidence>
<dbReference type="Proteomes" id="UP000003688">
    <property type="component" value="Unassembled WGS sequence"/>
</dbReference>
<accession>B9XRT9</accession>
<feature type="chain" id="PRO_5002895175" evidence="1">
    <location>
        <begin position="26"/>
        <end position="314"/>
    </location>
</feature>
<gene>
    <name evidence="2" type="ORF">Cflav_PD0561</name>
</gene>
<dbReference type="SUPFAM" id="SSF53474">
    <property type="entry name" value="alpha/beta-Hydrolases"/>
    <property type="match status" value="1"/>
</dbReference>
<protein>
    <submittedName>
        <fullName evidence="2">Uncharacterized protein</fullName>
    </submittedName>
</protein>
<evidence type="ECO:0000313" key="3">
    <source>
        <dbReference type="Proteomes" id="UP000003688"/>
    </source>
</evidence>
<comment type="caution">
    <text evidence="2">The sequence shown here is derived from an EMBL/GenBank/DDBJ whole genome shotgun (WGS) entry which is preliminary data.</text>
</comment>
<dbReference type="InterPro" id="IPR029058">
    <property type="entry name" value="AB_hydrolase_fold"/>
</dbReference>
<sequence precursor="true">MLCSNRMKKLILLLAAAFLSCNLHSETAPETYAEYGRLICVKLPSAPFPHPERAQGRTRNNIVYPAEKHYQDSSVALFVPKGFRAGDKVDFVVHFHGWNNYVERVLTKYELIKQFSESGRNAILVVPQGPYDAPDSFDGKLEDEGGFNRFMDDVMSTLRKGKVINSQPLGRIILSGHSGGYQVISSIVTVGGLSDHVKEVWLFDALYARTEKFMDWHNQQHGKMINLFTEHGGTKQENETLMADLKKKNISFVFKNESAITPPDLKKNDLIFVFTDLEHDLVVNQRHEFRTYLETSCLANKNLAPSYGPKWTRR</sequence>
<keyword evidence="3" id="KW-1185">Reference proteome</keyword>
<dbReference type="EMBL" id="ABOX02000068">
    <property type="protein sequence ID" value="EEF57450.1"/>
    <property type="molecule type" value="Genomic_DNA"/>
</dbReference>
<dbReference type="Gene3D" id="3.40.50.1820">
    <property type="entry name" value="alpha/beta hydrolase"/>
    <property type="match status" value="1"/>
</dbReference>
<proteinExistence type="predicted"/>
<feature type="signal peptide" evidence="1">
    <location>
        <begin position="1"/>
        <end position="25"/>
    </location>
</feature>
<keyword evidence="1" id="KW-0732">Signal</keyword>
<reference evidence="2 3" key="1">
    <citation type="journal article" date="2011" name="J. Bacteriol.">
        <title>Genome sequence of 'Pedosphaera parvula' Ellin514, an aerobic Verrucomicrobial isolate from pasture soil.</title>
        <authorList>
            <person name="Kant R."/>
            <person name="van Passel M.W."/>
            <person name="Sangwan P."/>
            <person name="Palva A."/>
            <person name="Lucas S."/>
            <person name="Copeland A."/>
            <person name="Lapidus A."/>
            <person name="Glavina Del Rio T."/>
            <person name="Dalin E."/>
            <person name="Tice H."/>
            <person name="Bruce D."/>
            <person name="Goodwin L."/>
            <person name="Pitluck S."/>
            <person name="Chertkov O."/>
            <person name="Larimer F.W."/>
            <person name="Land M.L."/>
            <person name="Hauser L."/>
            <person name="Brettin T.S."/>
            <person name="Detter J.C."/>
            <person name="Han S."/>
            <person name="de Vos W.M."/>
            <person name="Janssen P.H."/>
            <person name="Smidt H."/>
        </authorList>
    </citation>
    <scope>NUCLEOTIDE SEQUENCE [LARGE SCALE GENOMIC DNA]</scope>
    <source>
        <strain evidence="2 3">Ellin514</strain>
    </source>
</reference>